<evidence type="ECO:0000256" key="1">
    <source>
        <dbReference type="ARBA" id="ARBA00022723"/>
    </source>
</evidence>
<dbReference type="Proteomes" id="UP000327013">
    <property type="component" value="Chromosome 1"/>
</dbReference>
<dbReference type="InterPro" id="IPR000315">
    <property type="entry name" value="Znf_B-box"/>
</dbReference>
<gene>
    <name evidence="6" type="ORF">FH972_002141</name>
</gene>
<keyword evidence="2 4" id="KW-0863">Zinc-finger</keyword>
<proteinExistence type="predicted"/>
<feature type="domain" description="B box-type" evidence="5">
    <location>
        <begin position="2"/>
        <end position="48"/>
    </location>
</feature>
<keyword evidence="3" id="KW-0862">Zinc</keyword>
<accession>A0A5N6QH89</accession>
<sequence>MKKGRVCELCTNQASLYCASDSAFLCFRCDATVHQANFLVAAHVRQPLCSECMAFTGDPISGAGTQTLPQICQFCSPEELSDGVDSSSSSSACISSTLSCTVGPKRIALEDRRVREHVLKRSVSSPGEDVIVPAALAKMKIGGSVDAKAEGVFMSWCRKLGVNGILVVPSAAQALEFCLGRSAVLPFRVSAAVSLWSALRFCGDGSLSTCQNLRRLQEVSGVPAKLILAAEARLTRAVRIGRARRALEEGWAECSA</sequence>
<dbReference type="PROSITE" id="PS50119">
    <property type="entry name" value="ZF_BBOX"/>
    <property type="match status" value="1"/>
</dbReference>
<dbReference type="OrthoDB" id="153872at2759"/>
<evidence type="ECO:0000313" key="7">
    <source>
        <dbReference type="Proteomes" id="UP000327013"/>
    </source>
</evidence>
<reference evidence="6 7" key="1">
    <citation type="submission" date="2019-06" db="EMBL/GenBank/DDBJ databases">
        <title>A chromosomal-level reference genome of Carpinus fangiana (Coryloideae, Betulaceae).</title>
        <authorList>
            <person name="Yang X."/>
            <person name="Wang Z."/>
            <person name="Zhang L."/>
            <person name="Hao G."/>
            <person name="Liu J."/>
            <person name="Yang Y."/>
        </authorList>
    </citation>
    <scope>NUCLEOTIDE SEQUENCE [LARGE SCALE GENOMIC DNA]</scope>
    <source>
        <strain evidence="6">Cfa_2016G</strain>
        <tissue evidence="6">Leaf</tissue>
    </source>
</reference>
<dbReference type="PANTHER" id="PTHR31717">
    <property type="entry name" value="ZINC FINGER PROTEIN CONSTANS-LIKE 10"/>
    <property type="match status" value="1"/>
</dbReference>
<dbReference type="GO" id="GO:0008270">
    <property type="term" value="F:zinc ion binding"/>
    <property type="evidence" value="ECO:0007669"/>
    <property type="project" value="UniProtKB-KW"/>
</dbReference>
<organism evidence="6 7">
    <name type="scientific">Carpinus fangiana</name>
    <dbReference type="NCBI Taxonomy" id="176857"/>
    <lineage>
        <taxon>Eukaryota</taxon>
        <taxon>Viridiplantae</taxon>
        <taxon>Streptophyta</taxon>
        <taxon>Embryophyta</taxon>
        <taxon>Tracheophyta</taxon>
        <taxon>Spermatophyta</taxon>
        <taxon>Magnoliopsida</taxon>
        <taxon>eudicotyledons</taxon>
        <taxon>Gunneridae</taxon>
        <taxon>Pentapetalae</taxon>
        <taxon>rosids</taxon>
        <taxon>fabids</taxon>
        <taxon>Fagales</taxon>
        <taxon>Betulaceae</taxon>
        <taxon>Carpinus</taxon>
    </lineage>
</organism>
<evidence type="ECO:0000256" key="2">
    <source>
        <dbReference type="ARBA" id="ARBA00022771"/>
    </source>
</evidence>
<dbReference type="PANTHER" id="PTHR31717:SF81">
    <property type="entry name" value="B-BOX ZINC FINGER PROTEIN 32-LIKE"/>
    <property type="match status" value="1"/>
</dbReference>
<dbReference type="InterPro" id="IPR049808">
    <property type="entry name" value="CONSTANS-like_Bbox1"/>
</dbReference>
<evidence type="ECO:0000256" key="3">
    <source>
        <dbReference type="ARBA" id="ARBA00022833"/>
    </source>
</evidence>
<evidence type="ECO:0000259" key="5">
    <source>
        <dbReference type="PROSITE" id="PS50119"/>
    </source>
</evidence>
<dbReference type="Pfam" id="PF00643">
    <property type="entry name" value="zf-B_box"/>
    <property type="match status" value="1"/>
</dbReference>
<dbReference type="SMART" id="SM00336">
    <property type="entry name" value="BBOX"/>
    <property type="match status" value="1"/>
</dbReference>
<dbReference type="CDD" id="cd19821">
    <property type="entry name" value="Bbox1_BBX-like"/>
    <property type="match status" value="1"/>
</dbReference>
<evidence type="ECO:0000256" key="4">
    <source>
        <dbReference type="PROSITE-ProRule" id="PRU00024"/>
    </source>
</evidence>
<protein>
    <recommendedName>
        <fullName evidence="5">B box-type domain-containing protein</fullName>
    </recommendedName>
</protein>
<name>A0A5N6QH89_9ROSI</name>
<keyword evidence="1" id="KW-0479">Metal-binding</keyword>
<keyword evidence="7" id="KW-1185">Reference proteome</keyword>
<evidence type="ECO:0000313" key="6">
    <source>
        <dbReference type="EMBL" id="KAE7997510.1"/>
    </source>
</evidence>
<dbReference type="EMBL" id="CM017321">
    <property type="protein sequence ID" value="KAE7997510.1"/>
    <property type="molecule type" value="Genomic_DNA"/>
</dbReference>
<dbReference type="AlphaFoldDB" id="A0A5N6QH89"/>